<evidence type="ECO:0000313" key="1">
    <source>
        <dbReference type="EMBL" id="MED6207321.1"/>
    </source>
</evidence>
<name>A0ABU6YBQ6_9FABA</name>
<reference evidence="1 2" key="1">
    <citation type="journal article" date="2023" name="Plants (Basel)">
        <title>Bridging the Gap: Combining Genomics and Transcriptomics Approaches to Understand Stylosanthes scabra, an Orphan Legume from the Brazilian Caatinga.</title>
        <authorList>
            <person name="Ferreira-Neto J.R.C."/>
            <person name="da Silva M.D."/>
            <person name="Binneck E."/>
            <person name="de Melo N.F."/>
            <person name="da Silva R.H."/>
            <person name="de Melo A.L.T.M."/>
            <person name="Pandolfi V."/>
            <person name="Bustamante F.O."/>
            <person name="Brasileiro-Vidal A.C."/>
            <person name="Benko-Iseppon A.M."/>
        </authorList>
    </citation>
    <scope>NUCLEOTIDE SEQUENCE [LARGE SCALE GENOMIC DNA]</scope>
    <source>
        <tissue evidence="1">Leaves</tissue>
    </source>
</reference>
<organism evidence="1 2">
    <name type="scientific">Stylosanthes scabra</name>
    <dbReference type="NCBI Taxonomy" id="79078"/>
    <lineage>
        <taxon>Eukaryota</taxon>
        <taxon>Viridiplantae</taxon>
        <taxon>Streptophyta</taxon>
        <taxon>Embryophyta</taxon>
        <taxon>Tracheophyta</taxon>
        <taxon>Spermatophyta</taxon>
        <taxon>Magnoliopsida</taxon>
        <taxon>eudicotyledons</taxon>
        <taxon>Gunneridae</taxon>
        <taxon>Pentapetalae</taxon>
        <taxon>rosids</taxon>
        <taxon>fabids</taxon>
        <taxon>Fabales</taxon>
        <taxon>Fabaceae</taxon>
        <taxon>Papilionoideae</taxon>
        <taxon>50 kb inversion clade</taxon>
        <taxon>dalbergioids sensu lato</taxon>
        <taxon>Dalbergieae</taxon>
        <taxon>Pterocarpus clade</taxon>
        <taxon>Stylosanthes</taxon>
    </lineage>
</organism>
<keyword evidence="2" id="KW-1185">Reference proteome</keyword>
<gene>
    <name evidence="1" type="ORF">PIB30_034643</name>
</gene>
<dbReference type="EMBL" id="JASCZI010241817">
    <property type="protein sequence ID" value="MED6207321.1"/>
    <property type="molecule type" value="Genomic_DNA"/>
</dbReference>
<accession>A0ABU6YBQ6</accession>
<evidence type="ECO:0000313" key="2">
    <source>
        <dbReference type="Proteomes" id="UP001341840"/>
    </source>
</evidence>
<comment type="caution">
    <text evidence="1">The sequence shown here is derived from an EMBL/GenBank/DDBJ whole genome shotgun (WGS) entry which is preliminary data.</text>
</comment>
<dbReference type="Proteomes" id="UP001341840">
    <property type="component" value="Unassembled WGS sequence"/>
</dbReference>
<protein>
    <submittedName>
        <fullName evidence="1">Uncharacterized protein</fullName>
    </submittedName>
</protein>
<proteinExistence type="predicted"/>
<sequence>MKLENVVASSGESNPNPTSVHIGGSLYLAPVAPVESIIPPCVKSLPSLLTYNAKYYARCKNFGSGCEWLIRVAMCTRKGFWEVRREIRIQTELSEDMDGKIEDCCCDLIYGDWEKS</sequence>